<sequence>MPGRKNRSKCVFGRGLQICAVALALLAPDGREATAEGFFVDTGPAKSEARLVSGWAASDGTRIAALRVDLAEGWKTYWRNPGEAGIPPTFDWSGSENLAAVKIAWPAPIVFDSYGVRTIGYEHEMMLPLQVTPDDPTRPVRLSLALFYGVCDDICIPARADIALNIEPGAPAEGEAEIRAALEATPAPASGAGLKAAHCAIEGVGEAQRLTARLAFAAAPVHAPLVVAEGPEGVWFGPLETRLEKGEIVATGEMRAAPGEWIDRSALRLTLLDRAEGPALTVAGCPAS</sequence>
<dbReference type="KEGG" id="hdh:G5B40_18265"/>
<evidence type="ECO:0000259" key="1">
    <source>
        <dbReference type="Pfam" id="PF11412"/>
    </source>
</evidence>
<proteinExistence type="predicted"/>
<dbReference type="RefSeq" id="WP_165101725.1">
    <property type="nucleotide sequence ID" value="NZ_CP049056.1"/>
</dbReference>
<evidence type="ECO:0000313" key="3">
    <source>
        <dbReference type="Proteomes" id="UP000503336"/>
    </source>
</evidence>
<name>A0A7M3T5D3_9RHOB</name>
<feature type="domain" description="Thiol:disulfide interchange protein DsbD N-terminal" evidence="1">
    <location>
        <begin position="56"/>
        <end position="162"/>
    </location>
</feature>
<gene>
    <name evidence="2" type="ORF">G5B40_18265</name>
</gene>
<dbReference type="AlphaFoldDB" id="A0A7M3T5D3"/>
<dbReference type="EMBL" id="CP049056">
    <property type="protein sequence ID" value="QIE57214.1"/>
    <property type="molecule type" value="Genomic_DNA"/>
</dbReference>
<evidence type="ECO:0000313" key="2">
    <source>
        <dbReference type="EMBL" id="QIE57214.1"/>
    </source>
</evidence>
<dbReference type="Proteomes" id="UP000503336">
    <property type="component" value="Chromosome"/>
</dbReference>
<protein>
    <recommendedName>
        <fullName evidence="1">Thiol:disulfide interchange protein DsbD N-terminal domain-containing protein</fullName>
    </recommendedName>
</protein>
<accession>A0A7M3T5D3</accession>
<reference evidence="2 3" key="1">
    <citation type="submission" date="2020-02" db="EMBL/GenBank/DDBJ databases">
        <title>complete genome sequence of Rhodobacteraceae bacterium.</title>
        <authorList>
            <person name="Park J."/>
            <person name="Kim Y.-S."/>
            <person name="Kim K.-H."/>
        </authorList>
    </citation>
    <scope>NUCLEOTIDE SEQUENCE [LARGE SCALE GENOMIC DNA]</scope>
    <source>
        <strain evidence="2 3">RR4-56</strain>
    </source>
</reference>
<dbReference type="InterPro" id="IPR028250">
    <property type="entry name" value="DsbDN"/>
</dbReference>
<keyword evidence="3" id="KW-1185">Reference proteome</keyword>
<dbReference type="Pfam" id="PF11412">
    <property type="entry name" value="DsbD_N"/>
    <property type="match status" value="1"/>
</dbReference>
<organism evidence="2 3">
    <name type="scientific">Pikeienuella piscinae</name>
    <dbReference type="NCBI Taxonomy" id="2748098"/>
    <lineage>
        <taxon>Bacteria</taxon>
        <taxon>Pseudomonadati</taxon>
        <taxon>Pseudomonadota</taxon>
        <taxon>Alphaproteobacteria</taxon>
        <taxon>Rhodobacterales</taxon>
        <taxon>Paracoccaceae</taxon>
        <taxon>Pikeienuella</taxon>
    </lineage>
</organism>